<feature type="non-terminal residue" evidence="2">
    <location>
        <position position="1"/>
    </location>
</feature>
<gene>
    <name evidence="2" type="ORF">Egran_06700</name>
</gene>
<feature type="region of interest" description="Disordered" evidence="1">
    <location>
        <begin position="108"/>
        <end position="134"/>
    </location>
</feature>
<accession>A0A232LN29</accession>
<sequence length="465" mass="53462">TPVWRHTYEILLQVNKNPLLTDFYGVHRSFCQLSYDTYLPFSSLLSILHAYPVAHTNPMQSNTEDSENTMDTQMHDMDSLPPLDRVAQQILSELRDFRKEWSERNTREERVEFGPRAPTVTSSIPGQHPGNASTAETVSGVHIELSGYQYLPPMERAKLESYYECEISKLREEVGFKKQLWEDARLKTVDLSQQLTEQMAKVTKLQRMMARAGRNDNTNIDSDIGAQFVMLKNSILQMVKNHFSYHARKPRSSLSPEMGELYLREIVAGALYNKFFSREAMPFGFNDHLLDKNTLRSFEETLRQSHCDESAIKEWRVATVKACKLLNRNPNEYAFTISNLIWNEMLRHYFDGSKRETARRELDGLCQKAAELAILFRGSTIEYEWEQDINRLESFDINPKDHDIIQTRGPSPDEEGIEISCIVFGGVVRGDKSTGLLENGRTRLSKSQVVIDFKSSAGDSVVLRR</sequence>
<evidence type="ECO:0000313" key="2">
    <source>
        <dbReference type="EMBL" id="OXV05532.1"/>
    </source>
</evidence>
<evidence type="ECO:0000313" key="3">
    <source>
        <dbReference type="Proteomes" id="UP000243515"/>
    </source>
</evidence>
<dbReference type="OrthoDB" id="4743266at2759"/>
<dbReference type="Proteomes" id="UP000243515">
    <property type="component" value="Unassembled WGS sequence"/>
</dbReference>
<comment type="caution">
    <text evidence="2">The sequence shown here is derived from an EMBL/GenBank/DDBJ whole genome shotgun (WGS) entry which is preliminary data.</text>
</comment>
<dbReference type="AlphaFoldDB" id="A0A232LN29"/>
<organism evidence="2 3">
    <name type="scientific">Elaphomyces granulatus</name>
    <dbReference type="NCBI Taxonomy" id="519963"/>
    <lineage>
        <taxon>Eukaryota</taxon>
        <taxon>Fungi</taxon>
        <taxon>Dikarya</taxon>
        <taxon>Ascomycota</taxon>
        <taxon>Pezizomycotina</taxon>
        <taxon>Eurotiomycetes</taxon>
        <taxon>Eurotiomycetidae</taxon>
        <taxon>Eurotiales</taxon>
        <taxon>Elaphomycetaceae</taxon>
        <taxon>Elaphomyces</taxon>
    </lineage>
</organism>
<feature type="compositionally biased region" description="Polar residues" evidence="1">
    <location>
        <begin position="119"/>
        <end position="134"/>
    </location>
</feature>
<dbReference type="EMBL" id="NPHW01006815">
    <property type="protein sequence ID" value="OXV05532.1"/>
    <property type="molecule type" value="Genomic_DNA"/>
</dbReference>
<proteinExistence type="predicted"/>
<name>A0A232LN29_9EURO</name>
<keyword evidence="3" id="KW-1185">Reference proteome</keyword>
<evidence type="ECO:0000256" key="1">
    <source>
        <dbReference type="SAM" id="MobiDB-lite"/>
    </source>
</evidence>
<protein>
    <submittedName>
        <fullName evidence="2">Uncharacterized protein</fullName>
    </submittedName>
</protein>
<reference evidence="2 3" key="1">
    <citation type="journal article" date="2015" name="Environ. Microbiol.">
        <title>Metagenome sequence of Elaphomyces granulatus from sporocarp tissue reveals Ascomycota ectomycorrhizal fingerprints of genome expansion and a Proteobacteria-rich microbiome.</title>
        <authorList>
            <person name="Quandt C.A."/>
            <person name="Kohler A."/>
            <person name="Hesse C.N."/>
            <person name="Sharpton T.J."/>
            <person name="Martin F."/>
            <person name="Spatafora J.W."/>
        </authorList>
    </citation>
    <scope>NUCLEOTIDE SEQUENCE [LARGE SCALE GENOMIC DNA]</scope>
    <source>
        <strain evidence="2 3">OSC145934</strain>
    </source>
</reference>